<dbReference type="CDD" id="cd22233">
    <property type="entry name" value="RHH_CopAso-like"/>
    <property type="match status" value="1"/>
</dbReference>
<gene>
    <name evidence="4" type="ORF">UFOPK1684_01050</name>
    <name evidence="5" type="ORF">UFOPK2158_01122</name>
</gene>
<dbReference type="AlphaFoldDB" id="A0A6J6ETK2"/>
<sequence>MPKTQINVRLDEDVARRLEALALKTGRTKTFYATEAIQEFLDDREDYFLAKDSLQAFVDSGEEPLRIEDLDWDTPGQ</sequence>
<dbReference type="Gene3D" id="1.10.1220.10">
    <property type="entry name" value="Met repressor-like"/>
    <property type="match status" value="1"/>
</dbReference>
<dbReference type="GO" id="GO:0003677">
    <property type="term" value="F:DNA binding"/>
    <property type="evidence" value="ECO:0007669"/>
    <property type="project" value="UniProtKB-KW"/>
</dbReference>
<dbReference type="InterPro" id="IPR010985">
    <property type="entry name" value="Ribbon_hlx_hlx"/>
</dbReference>
<evidence type="ECO:0000313" key="4">
    <source>
        <dbReference type="EMBL" id="CAB4576098.1"/>
    </source>
</evidence>
<dbReference type="SUPFAM" id="SSF47598">
    <property type="entry name" value="Ribbon-helix-helix"/>
    <property type="match status" value="1"/>
</dbReference>
<evidence type="ECO:0000256" key="3">
    <source>
        <dbReference type="ARBA" id="ARBA00023125"/>
    </source>
</evidence>
<keyword evidence="2" id="KW-0963">Cytoplasm</keyword>
<keyword evidence="3" id="KW-0238">DNA-binding</keyword>
<dbReference type="EMBL" id="CAEZVY010000130">
    <property type="protein sequence ID" value="CAB4649799.1"/>
    <property type="molecule type" value="Genomic_DNA"/>
</dbReference>
<dbReference type="InterPro" id="IPR008876">
    <property type="entry name" value="TraY"/>
</dbReference>
<organism evidence="4">
    <name type="scientific">freshwater metagenome</name>
    <dbReference type="NCBI Taxonomy" id="449393"/>
    <lineage>
        <taxon>unclassified sequences</taxon>
        <taxon>metagenomes</taxon>
        <taxon>ecological metagenomes</taxon>
    </lineage>
</organism>
<accession>A0A6J6ETK2</accession>
<reference evidence="4" key="1">
    <citation type="submission" date="2020-05" db="EMBL/GenBank/DDBJ databases">
        <authorList>
            <person name="Chiriac C."/>
            <person name="Salcher M."/>
            <person name="Ghai R."/>
            <person name="Kavagutti S V."/>
        </authorList>
    </citation>
    <scope>NUCLEOTIDE SEQUENCE</scope>
</reference>
<evidence type="ECO:0000256" key="2">
    <source>
        <dbReference type="ARBA" id="ARBA00022490"/>
    </source>
</evidence>
<evidence type="ECO:0000313" key="5">
    <source>
        <dbReference type="EMBL" id="CAB4649799.1"/>
    </source>
</evidence>
<comment type="subcellular location">
    <subcellularLocation>
        <location evidence="1">Cytoplasm</location>
    </subcellularLocation>
</comment>
<protein>
    <submittedName>
        <fullName evidence="4">Unannotated protein</fullName>
    </submittedName>
</protein>
<name>A0A6J6ETK2_9ZZZZ</name>
<dbReference type="InterPro" id="IPR013321">
    <property type="entry name" value="Arc_rbn_hlx_hlx"/>
</dbReference>
<evidence type="ECO:0000256" key="1">
    <source>
        <dbReference type="ARBA" id="ARBA00004496"/>
    </source>
</evidence>
<dbReference type="GO" id="GO:0006355">
    <property type="term" value="P:regulation of DNA-templated transcription"/>
    <property type="evidence" value="ECO:0007669"/>
    <property type="project" value="InterPro"/>
</dbReference>
<dbReference type="GO" id="GO:0005737">
    <property type="term" value="C:cytoplasm"/>
    <property type="evidence" value="ECO:0007669"/>
    <property type="project" value="UniProtKB-SubCell"/>
</dbReference>
<dbReference type="EMBL" id="CAEZTM010000051">
    <property type="protein sequence ID" value="CAB4576098.1"/>
    <property type="molecule type" value="Genomic_DNA"/>
</dbReference>
<proteinExistence type="predicted"/>
<dbReference type="Pfam" id="PF05509">
    <property type="entry name" value="TraY"/>
    <property type="match status" value="1"/>
</dbReference>